<dbReference type="GO" id="GO:0005737">
    <property type="term" value="C:cytoplasm"/>
    <property type="evidence" value="ECO:0007669"/>
    <property type="project" value="UniProtKB-SubCell"/>
</dbReference>
<organism evidence="16">
    <name type="scientific">Woronichinia naegeliana WA131</name>
    <dbReference type="NCBI Taxonomy" id="2824559"/>
    <lineage>
        <taxon>Bacteria</taxon>
        <taxon>Bacillati</taxon>
        <taxon>Cyanobacteriota</taxon>
        <taxon>Cyanophyceae</taxon>
        <taxon>Synechococcales</taxon>
        <taxon>Coelosphaeriaceae</taxon>
        <taxon>Woronichinia</taxon>
    </lineage>
</organism>
<dbReference type="InterPro" id="IPR036611">
    <property type="entry name" value="Trigger_fac_ribosome-bd_sf"/>
</dbReference>
<evidence type="ECO:0000259" key="13">
    <source>
        <dbReference type="Pfam" id="PF00254"/>
    </source>
</evidence>
<dbReference type="PIRSF" id="PIRSF003095">
    <property type="entry name" value="Trigger_factor"/>
    <property type="match status" value="1"/>
</dbReference>
<evidence type="ECO:0000259" key="14">
    <source>
        <dbReference type="Pfam" id="PF05697"/>
    </source>
</evidence>
<dbReference type="Proteomes" id="UP001065613">
    <property type="component" value="Chromosome"/>
</dbReference>
<dbReference type="Pfam" id="PF05697">
    <property type="entry name" value="Trigger_N"/>
    <property type="match status" value="1"/>
</dbReference>
<evidence type="ECO:0000256" key="11">
    <source>
        <dbReference type="ARBA" id="ARBA00029986"/>
    </source>
</evidence>
<dbReference type="Pfam" id="PF05698">
    <property type="entry name" value="Trigger_C"/>
    <property type="match status" value="1"/>
</dbReference>
<dbReference type="InterPro" id="IPR005215">
    <property type="entry name" value="Trig_fac"/>
</dbReference>
<dbReference type="GO" id="GO:0051083">
    <property type="term" value="P:'de novo' cotranslational protein folding"/>
    <property type="evidence" value="ECO:0007669"/>
    <property type="project" value="TreeGrafter"/>
</dbReference>
<dbReference type="GO" id="GO:0044183">
    <property type="term" value="F:protein folding chaperone"/>
    <property type="evidence" value="ECO:0007669"/>
    <property type="project" value="TreeGrafter"/>
</dbReference>
<dbReference type="GO" id="GO:0015031">
    <property type="term" value="P:protein transport"/>
    <property type="evidence" value="ECO:0007669"/>
    <property type="project" value="UniProtKB-UniRule"/>
</dbReference>
<keyword evidence="6 12" id="KW-0697">Rotamase</keyword>
<reference evidence="16" key="1">
    <citation type="submission" date="2021-04" db="EMBL/GenBank/DDBJ databases">
        <title>Genome sequence of Woronichinia naegeliana from Washington state freshwater lake bloom.</title>
        <authorList>
            <person name="Dreher T.W."/>
        </authorList>
    </citation>
    <scope>NUCLEOTIDE SEQUENCE</scope>
    <source>
        <strain evidence="16">WA131</strain>
    </source>
</reference>
<evidence type="ECO:0000259" key="15">
    <source>
        <dbReference type="Pfam" id="PF05698"/>
    </source>
</evidence>
<evidence type="ECO:0000256" key="9">
    <source>
        <dbReference type="ARBA" id="ARBA00023306"/>
    </source>
</evidence>
<feature type="domain" description="Trigger factor ribosome-binding bacterial" evidence="14">
    <location>
        <begin position="1"/>
        <end position="150"/>
    </location>
</feature>
<keyword evidence="7 12" id="KW-0143">Chaperone</keyword>
<keyword evidence="9 12" id="KW-0131">Cell cycle</keyword>
<dbReference type="AlphaFoldDB" id="A0A977L039"/>
<evidence type="ECO:0000256" key="4">
    <source>
        <dbReference type="ARBA" id="ARBA00016902"/>
    </source>
</evidence>
<dbReference type="InterPro" id="IPR027304">
    <property type="entry name" value="Trigger_fact/SurA_dom_sf"/>
</dbReference>
<dbReference type="Gene3D" id="1.10.3120.10">
    <property type="entry name" value="Trigger factor, C-terminal domain"/>
    <property type="match status" value="1"/>
</dbReference>
<dbReference type="NCBIfam" id="TIGR00115">
    <property type="entry name" value="tig"/>
    <property type="match status" value="1"/>
</dbReference>
<dbReference type="InterPro" id="IPR001179">
    <property type="entry name" value="PPIase_FKBP_dom"/>
</dbReference>
<dbReference type="EC" id="5.2.1.8" evidence="3 12"/>
<dbReference type="HAMAP" id="MF_00303">
    <property type="entry name" value="Trigger_factor_Tig"/>
    <property type="match status" value="1"/>
</dbReference>
<comment type="subcellular location">
    <subcellularLocation>
        <location evidence="12">Cytoplasm</location>
    </subcellularLocation>
    <text evidence="12">About half TF is bound to the ribosome near the polypeptide exit tunnel while the other half is free in the cytoplasm.</text>
</comment>
<evidence type="ECO:0000256" key="12">
    <source>
        <dbReference type="HAMAP-Rule" id="MF_00303"/>
    </source>
</evidence>
<evidence type="ECO:0000256" key="6">
    <source>
        <dbReference type="ARBA" id="ARBA00023110"/>
    </source>
</evidence>
<gene>
    <name evidence="12 16" type="primary">tig</name>
    <name evidence="16" type="ORF">KA717_04775</name>
</gene>
<dbReference type="PANTHER" id="PTHR30560">
    <property type="entry name" value="TRIGGER FACTOR CHAPERONE AND PEPTIDYL-PROLYL CIS/TRANS ISOMERASE"/>
    <property type="match status" value="1"/>
</dbReference>
<dbReference type="InterPro" id="IPR008880">
    <property type="entry name" value="Trigger_fac_C"/>
</dbReference>
<keyword evidence="8 12" id="KW-0413">Isomerase</keyword>
<comment type="domain">
    <text evidence="12">Consists of 3 domains; the N-terminus binds the ribosome, the middle domain has PPIase activity, while the C-terminus has intrinsic chaperone activity on its own.</text>
</comment>
<dbReference type="InterPro" id="IPR046357">
    <property type="entry name" value="PPIase_dom_sf"/>
</dbReference>
<dbReference type="Gene3D" id="3.30.70.1050">
    <property type="entry name" value="Trigger factor ribosome-binding domain"/>
    <property type="match status" value="1"/>
</dbReference>
<comment type="function">
    <text evidence="10 12">Involved in protein export. Acts as a chaperone by maintaining the newly synthesized protein in an open conformation. Functions as a peptidyl-prolyl cis-trans isomerase.</text>
</comment>
<dbReference type="SUPFAM" id="SSF109998">
    <property type="entry name" value="Triger factor/SurA peptide-binding domain-like"/>
    <property type="match status" value="1"/>
</dbReference>
<name>A0A977L039_9CYAN</name>
<dbReference type="GO" id="GO:0043022">
    <property type="term" value="F:ribosome binding"/>
    <property type="evidence" value="ECO:0007669"/>
    <property type="project" value="TreeGrafter"/>
</dbReference>
<keyword evidence="12" id="KW-0963">Cytoplasm</keyword>
<dbReference type="SUPFAM" id="SSF54534">
    <property type="entry name" value="FKBP-like"/>
    <property type="match status" value="1"/>
</dbReference>
<dbReference type="InterPro" id="IPR008881">
    <property type="entry name" value="Trigger_fac_ribosome-bd_bac"/>
</dbReference>
<evidence type="ECO:0000256" key="1">
    <source>
        <dbReference type="ARBA" id="ARBA00000971"/>
    </source>
</evidence>
<proteinExistence type="inferred from homology"/>
<sequence length="487" mass="54122">MKVTQEKLPDSQIGLEIEIPAEKSQAAYEKVVKNLARTVNIPGFRKGKVPRQVLLQRLGASYIKATALEELIQDSFKQALEQEEITALGNYNLRSSFDELVEKFIPGVPLSFQAAVDVAPSVVLGDYKALSVKAEETPYDPQSVEDWLQQRREQQADLVPIEDRPAQRGDVAIVDYQAYALSEDGSKGEAIADIKGTDFKIDLEEGRFVEGMVEGIVGTALDENKDITVVFPDDYPLETVAGQSVIFNITLKEIKAKELPELDDDFAGEVSEYATLAELRESLEKQYQEEAEEQTNNSIDNAILDALLTVGEIDLPDTLVQEEITRVLQQTALQMEQMGLDIRQLFGSEHLTALRENARPEAVERLKQALIVQEIAKIEDLKPEAEALTARINEIRTQLAGQTINQEKLTEVVTEELTSKKVLELLRNQIQVERVPKGTLNPPDEEDVLEAEVSEVVEAIEAEVSEVVEAIEAEVSEVVEESAAQPE</sequence>
<protein>
    <recommendedName>
        <fullName evidence="4 12">Trigger factor</fullName>
        <shortName evidence="12">TF</shortName>
        <ecNumber evidence="3 12">5.2.1.8</ecNumber>
    </recommendedName>
    <alternativeName>
        <fullName evidence="11 12">PPIase</fullName>
    </alternativeName>
</protein>
<evidence type="ECO:0000256" key="7">
    <source>
        <dbReference type="ARBA" id="ARBA00023186"/>
    </source>
</evidence>
<dbReference type="GO" id="GO:0051301">
    <property type="term" value="P:cell division"/>
    <property type="evidence" value="ECO:0007669"/>
    <property type="project" value="UniProtKB-KW"/>
</dbReference>
<accession>A0A977L039</accession>
<dbReference type="KEGG" id="wna:KA717_04775"/>
<comment type="catalytic activity">
    <reaction evidence="1 12">
        <text>[protein]-peptidylproline (omega=180) = [protein]-peptidylproline (omega=0)</text>
        <dbReference type="Rhea" id="RHEA:16237"/>
        <dbReference type="Rhea" id="RHEA-COMP:10747"/>
        <dbReference type="Rhea" id="RHEA-COMP:10748"/>
        <dbReference type="ChEBI" id="CHEBI:83833"/>
        <dbReference type="ChEBI" id="CHEBI:83834"/>
        <dbReference type="EC" id="5.2.1.8"/>
    </reaction>
</comment>
<comment type="similarity">
    <text evidence="2 12">Belongs to the FKBP-type PPIase family. Tig subfamily.</text>
</comment>
<dbReference type="GO" id="GO:0043335">
    <property type="term" value="P:protein unfolding"/>
    <property type="evidence" value="ECO:0007669"/>
    <property type="project" value="TreeGrafter"/>
</dbReference>
<dbReference type="EMBL" id="CP073041">
    <property type="protein sequence ID" value="UXE62166.1"/>
    <property type="molecule type" value="Genomic_DNA"/>
</dbReference>
<evidence type="ECO:0000313" key="16">
    <source>
        <dbReference type="EMBL" id="UXE62166.1"/>
    </source>
</evidence>
<dbReference type="Gene3D" id="3.10.50.40">
    <property type="match status" value="1"/>
</dbReference>
<feature type="domain" description="Trigger factor C-terminal" evidence="15">
    <location>
        <begin position="275"/>
        <end position="426"/>
    </location>
</feature>
<dbReference type="FunFam" id="3.30.70.1050:FF:000004">
    <property type="entry name" value="Trigger factor"/>
    <property type="match status" value="1"/>
</dbReference>
<evidence type="ECO:0000256" key="8">
    <source>
        <dbReference type="ARBA" id="ARBA00023235"/>
    </source>
</evidence>
<evidence type="ECO:0000256" key="5">
    <source>
        <dbReference type="ARBA" id="ARBA00022618"/>
    </source>
</evidence>
<dbReference type="Pfam" id="PF00254">
    <property type="entry name" value="FKBP_C"/>
    <property type="match status" value="1"/>
</dbReference>
<feature type="domain" description="PPIase FKBP-type" evidence="13">
    <location>
        <begin position="164"/>
        <end position="252"/>
    </location>
</feature>
<dbReference type="InterPro" id="IPR037041">
    <property type="entry name" value="Trigger_fac_C_sf"/>
</dbReference>
<dbReference type="GO" id="GO:0003755">
    <property type="term" value="F:peptidyl-prolyl cis-trans isomerase activity"/>
    <property type="evidence" value="ECO:0007669"/>
    <property type="project" value="UniProtKB-UniRule"/>
</dbReference>
<evidence type="ECO:0000256" key="10">
    <source>
        <dbReference type="ARBA" id="ARBA00024849"/>
    </source>
</evidence>
<dbReference type="SUPFAM" id="SSF102735">
    <property type="entry name" value="Trigger factor ribosome-binding domain"/>
    <property type="match status" value="1"/>
</dbReference>
<evidence type="ECO:0000256" key="3">
    <source>
        <dbReference type="ARBA" id="ARBA00013194"/>
    </source>
</evidence>
<evidence type="ECO:0000256" key="2">
    <source>
        <dbReference type="ARBA" id="ARBA00005464"/>
    </source>
</evidence>
<dbReference type="PANTHER" id="PTHR30560:SF3">
    <property type="entry name" value="TRIGGER FACTOR-LIKE PROTEIN TIG, CHLOROPLASTIC"/>
    <property type="match status" value="1"/>
</dbReference>
<keyword evidence="5 12" id="KW-0132">Cell division</keyword>